<dbReference type="InterPro" id="IPR018053">
    <property type="entry name" value="Glyco_hydro_32_AS"/>
</dbReference>
<dbReference type="AlphaFoldDB" id="A0A3S4WVB4"/>
<dbReference type="InterPro" id="IPR023296">
    <property type="entry name" value="Glyco_hydro_beta-prop_sf"/>
</dbReference>
<proteinExistence type="inferred from homology"/>
<dbReference type="SUPFAM" id="SSF49899">
    <property type="entry name" value="Concanavalin A-like lectins/glucanases"/>
    <property type="match status" value="1"/>
</dbReference>
<comment type="catalytic activity">
    <reaction evidence="4">
        <text>Hydrolysis of terminal non-reducing beta-D-fructofuranoside residues in beta-D-fructofuranosides.</text>
        <dbReference type="EC" id="3.2.1.26"/>
    </reaction>
</comment>
<dbReference type="InterPro" id="IPR013320">
    <property type="entry name" value="ConA-like_dom_sf"/>
</dbReference>
<dbReference type="SUPFAM" id="SSF75005">
    <property type="entry name" value="Arabinanase/levansucrase/invertase"/>
    <property type="match status" value="1"/>
</dbReference>
<evidence type="ECO:0000313" key="11">
    <source>
        <dbReference type="Proteomes" id="UP000624159"/>
    </source>
</evidence>
<feature type="domain" description="Glycosyl hydrolase family 32 C-terminal" evidence="7">
    <location>
        <begin position="414"/>
        <end position="445"/>
    </location>
</feature>
<organism evidence="9 10">
    <name type="scientific">Serratia rubidaea</name>
    <name type="common">Serratia marinorubra</name>
    <dbReference type="NCBI Taxonomy" id="61652"/>
    <lineage>
        <taxon>Bacteria</taxon>
        <taxon>Pseudomonadati</taxon>
        <taxon>Pseudomonadota</taxon>
        <taxon>Gammaproteobacteria</taxon>
        <taxon>Enterobacterales</taxon>
        <taxon>Yersiniaceae</taxon>
        <taxon>Serratia</taxon>
    </lineage>
</organism>
<dbReference type="EC" id="3.2.1.26" evidence="4"/>
<dbReference type="Pfam" id="PF08244">
    <property type="entry name" value="Glyco_hydro_32C"/>
    <property type="match status" value="1"/>
</dbReference>
<sequence>MDALSLMKHTALALMQGQTRAAADPHRPLWHLAPSVGLLNDPNGFIQHNGVYHLFYQWNPLACDHGRKCWGHWQSRDLLHWQHQPVALLPDACYDSHGCYSGSAVATDGKIMLVYTGNVKFPDGSRTAYQCLAQEDERGEYRKLGPVLPLPDGYSGHVRDPKVWRHEQSWYMVLGARDLQDRGKVLLLRSADLRQWTLLGEIAGAHLNGLGDFGYMWECPDLFRLAGCEVLICCPQGLAAQPERYLNVYQAGYFVGELDYPAARFSHGDFHELDAGFEFYAPQTTLAEDGRRLLVGWMGVPEQDEQLQPTTRYGWLHTMTCLRELTLRDGRLYQQPVAELQQLRGDLTRWQGAADDAPPLALGSAELWLTPHGPFRAGFGDAMQLTWDGERLTLTRTNLRSGAAEHRYWRGDLRELQLLFDRSSVEIFINRGAAVMSSRYFPAAPPDLRLHGAAPLALQYWPLRPCMLE</sequence>
<evidence type="ECO:0000256" key="5">
    <source>
        <dbReference type="RuleBase" id="RU365015"/>
    </source>
</evidence>
<keyword evidence="2 4" id="KW-0378">Hydrolase</keyword>
<dbReference type="EMBL" id="LR134493">
    <property type="protein sequence ID" value="VEI65246.1"/>
    <property type="molecule type" value="Genomic_DNA"/>
</dbReference>
<comment type="function">
    <text evidence="5">Enables the bacterium to metabolize sucrose as a sole carbon source.</text>
</comment>
<feature type="domain" description="Glycosyl hydrolase family 32 N-terminal" evidence="6">
    <location>
        <begin position="31"/>
        <end position="336"/>
    </location>
</feature>
<dbReference type="GO" id="GO:0004564">
    <property type="term" value="F:beta-fructofuranosidase activity"/>
    <property type="evidence" value="ECO:0007669"/>
    <property type="project" value="UniProtKB-EC"/>
</dbReference>
<dbReference type="PROSITE" id="PS00609">
    <property type="entry name" value="GLYCOSYL_HYDROL_F32"/>
    <property type="match status" value="1"/>
</dbReference>
<dbReference type="PANTHER" id="PTHR43101">
    <property type="entry name" value="BETA-FRUCTOSIDASE"/>
    <property type="match status" value="1"/>
</dbReference>
<evidence type="ECO:0000259" key="7">
    <source>
        <dbReference type="Pfam" id="PF08244"/>
    </source>
</evidence>
<gene>
    <name evidence="9" type="primary">scrB</name>
    <name evidence="8" type="ORF">I5U13_11500</name>
    <name evidence="9" type="ORF">NCTC10036_02195</name>
</gene>
<comment type="similarity">
    <text evidence="1 4">Belongs to the glycosyl hydrolase 32 family.</text>
</comment>
<comment type="pathway">
    <text evidence="5">Glycan biosynthesis; sucrose metabolism.</text>
</comment>
<keyword evidence="11" id="KW-1185">Reference proteome</keyword>
<accession>A0A3S4WVB4</accession>
<dbReference type="GO" id="GO:0005985">
    <property type="term" value="P:sucrose metabolic process"/>
    <property type="evidence" value="ECO:0007669"/>
    <property type="project" value="UniProtKB-UniPathway"/>
</dbReference>
<dbReference type="InterPro" id="IPR013148">
    <property type="entry name" value="Glyco_hydro_32_N"/>
</dbReference>
<dbReference type="GO" id="GO:0005737">
    <property type="term" value="C:cytoplasm"/>
    <property type="evidence" value="ECO:0007669"/>
    <property type="project" value="UniProtKB-SubCell"/>
</dbReference>
<dbReference type="NCBIfam" id="TIGR01322">
    <property type="entry name" value="scrB_fam"/>
    <property type="match status" value="1"/>
</dbReference>
<evidence type="ECO:0000256" key="3">
    <source>
        <dbReference type="ARBA" id="ARBA00023295"/>
    </source>
</evidence>
<dbReference type="SMART" id="SM00640">
    <property type="entry name" value="Glyco_32"/>
    <property type="match status" value="1"/>
</dbReference>
<dbReference type="PANTHER" id="PTHR43101:SF1">
    <property type="entry name" value="BETA-FRUCTOSIDASE"/>
    <property type="match status" value="1"/>
</dbReference>
<dbReference type="Gene3D" id="2.115.10.20">
    <property type="entry name" value="Glycosyl hydrolase domain, family 43"/>
    <property type="match status" value="1"/>
</dbReference>
<keyword evidence="5" id="KW-0963">Cytoplasm</keyword>
<dbReference type="RefSeq" id="WP_126531322.1">
    <property type="nucleotide sequence ID" value="NZ_JADULK010000005.1"/>
</dbReference>
<keyword evidence="5" id="KW-0119">Carbohydrate metabolism</keyword>
<dbReference type="InterPro" id="IPR013189">
    <property type="entry name" value="Glyco_hydro_32_C"/>
</dbReference>
<comment type="subcellular location">
    <subcellularLocation>
        <location evidence="5">Cytoplasm</location>
    </subcellularLocation>
</comment>
<dbReference type="Gene3D" id="2.60.120.560">
    <property type="entry name" value="Exo-inulinase, domain 1"/>
    <property type="match status" value="1"/>
</dbReference>
<reference evidence="9 10" key="1">
    <citation type="submission" date="2018-12" db="EMBL/GenBank/DDBJ databases">
        <authorList>
            <consortium name="Pathogen Informatics"/>
        </authorList>
    </citation>
    <scope>NUCLEOTIDE SEQUENCE [LARGE SCALE GENOMIC DNA]</scope>
    <source>
        <strain evidence="9 10">NCTC10036</strain>
    </source>
</reference>
<name>A0A3S4WVB4_SERRU</name>
<keyword evidence="3 4" id="KW-0326">Glycosidase</keyword>
<dbReference type="EMBL" id="JADULK010000005">
    <property type="protein sequence ID" value="MBH1930279.1"/>
    <property type="molecule type" value="Genomic_DNA"/>
</dbReference>
<evidence type="ECO:0000256" key="2">
    <source>
        <dbReference type="ARBA" id="ARBA00022801"/>
    </source>
</evidence>
<dbReference type="InterPro" id="IPR001362">
    <property type="entry name" value="Glyco_hydro_32"/>
</dbReference>
<evidence type="ECO:0000313" key="9">
    <source>
        <dbReference type="EMBL" id="VEI65246.1"/>
    </source>
</evidence>
<evidence type="ECO:0000259" key="6">
    <source>
        <dbReference type="Pfam" id="PF00251"/>
    </source>
</evidence>
<evidence type="ECO:0000313" key="8">
    <source>
        <dbReference type="EMBL" id="MBH1930279.1"/>
    </source>
</evidence>
<evidence type="ECO:0000256" key="4">
    <source>
        <dbReference type="RuleBase" id="RU362110"/>
    </source>
</evidence>
<evidence type="ECO:0000256" key="1">
    <source>
        <dbReference type="ARBA" id="ARBA00009902"/>
    </source>
</evidence>
<dbReference type="InterPro" id="IPR051214">
    <property type="entry name" value="GH32_Enzymes"/>
</dbReference>
<dbReference type="CDD" id="cd18623">
    <property type="entry name" value="GH32_ScrB-like"/>
    <property type="match status" value="1"/>
</dbReference>
<dbReference type="Pfam" id="PF00251">
    <property type="entry name" value="Glyco_hydro_32N"/>
    <property type="match status" value="1"/>
</dbReference>
<protein>
    <recommendedName>
        <fullName evidence="4">Sucrose-6-phosphate hydrolase</fullName>
        <ecNumber evidence="4">3.2.1.26</ecNumber>
    </recommendedName>
    <alternativeName>
        <fullName evidence="5">Invertase</fullName>
    </alternativeName>
</protein>
<dbReference type="Proteomes" id="UP000281904">
    <property type="component" value="Chromosome"/>
</dbReference>
<dbReference type="Proteomes" id="UP000624159">
    <property type="component" value="Unassembled WGS sequence"/>
</dbReference>
<dbReference type="UniPathway" id="UPA00238"/>
<dbReference type="InterPro" id="IPR006232">
    <property type="entry name" value="Suc6P_hydrolase"/>
</dbReference>
<reference evidence="8 11" key="2">
    <citation type="submission" date="2020-11" db="EMBL/GenBank/DDBJ databases">
        <title>Enhanced detection system for hospital associated transmission using whole genome sequencing surveillance.</title>
        <authorList>
            <person name="Harrison L.H."/>
            <person name="Van Tyne D."/>
            <person name="Marsh J.W."/>
            <person name="Griffith M.P."/>
            <person name="Snyder D.J."/>
            <person name="Cooper V.S."/>
            <person name="Mustapha M."/>
        </authorList>
    </citation>
    <scope>NUCLEOTIDE SEQUENCE [LARGE SCALE GENOMIC DNA]</scope>
    <source>
        <strain evidence="8 11">SER00230</strain>
    </source>
</reference>
<evidence type="ECO:0000313" key="10">
    <source>
        <dbReference type="Proteomes" id="UP000281904"/>
    </source>
</evidence>